<comment type="subcellular location">
    <subcellularLocation>
        <location evidence="1">Endoplasmic reticulum membrane</location>
        <topology evidence="1">Multi-pass membrane protein</topology>
    </subcellularLocation>
</comment>
<dbReference type="eggNOG" id="ENOG502SP4D">
    <property type="taxonomic scope" value="Eukaryota"/>
</dbReference>
<keyword evidence="2 6" id="KW-0812">Transmembrane</keyword>
<dbReference type="InterPro" id="IPR024512">
    <property type="entry name" value="Ser_palmitoyltrfase_ssu-like"/>
</dbReference>
<evidence type="ECO:0000313" key="8">
    <source>
        <dbReference type="Proteomes" id="UP000030752"/>
    </source>
</evidence>
<keyword evidence="4 6" id="KW-1133">Transmembrane helix</keyword>
<dbReference type="EMBL" id="KB822719">
    <property type="protein sequence ID" value="ETN42008.1"/>
    <property type="molecule type" value="Genomic_DNA"/>
</dbReference>
<keyword evidence="8" id="KW-1185">Reference proteome</keyword>
<evidence type="ECO:0000256" key="3">
    <source>
        <dbReference type="ARBA" id="ARBA00022824"/>
    </source>
</evidence>
<keyword evidence="3" id="KW-0256">Endoplasmic reticulum</keyword>
<evidence type="ECO:0000256" key="4">
    <source>
        <dbReference type="ARBA" id="ARBA00022989"/>
    </source>
</evidence>
<accession>W2S1T7</accession>
<feature type="transmembrane region" description="Helical" evidence="6">
    <location>
        <begin position="90"/>
        <end position="110"/>
    </location>
</feature>
<dbReference type="GeneID" id="19971286"/>
<name>W2S1T7_CYPE1</name>
<dbReference type="OrthoDB" id="202672at2759"/>
<dbReference type="Proteomes" id="UP000030752">
    <property type="component" value="Unassembled WGS sequence"/>
</dbReference>
<evidence type="ECO:0000313" key="7">
    <source>
        <dbReference type="EMBL" id="ETN42008.1"/>
    </source>
</evidence>
<dbReference type="HOGENOM" id="CLU_1835202_0_0_1"/>
<dbReference type="AlphaFoldDB" id="W2S1T7"/>
<gene>
    <name evidence="7" type="ORF">HMPREF1541_03947</name>
</gene>
<evidence type="ECO:0000256" key="5">
    <source>
        <dbReference type="ARBA" id="ARBA00023136"/>
    </source>
</evidence>
<evidence type="ECO:0000256" key="2">
    <source>
        <dbReference type="ARBA" id="ARBA00022692"/>
    </source>
</evidence>
<protein>
    <submittedName>
        <fullName evidence="7">Uncharacterized protein</fullName>
    </submittedName>
</protein>
<keyword evidence="5 6" id="KW-0472">Membrane</keyword>
<dbReference type="VEuPathDB" id="FungiDB:HMPREF1541_03947"/>
<proteinExistence type="predicted"/>
<organism evidence="7 8">
    <name type="scientific">Cyphellophora europaea (strain CBS 101466)</name>
    <name type="common">Phialophora europaea</name>
    <dbReference type="NCBI Taxonomy" id="1220924"/>
    <lineage>
        <taxon>Eukaryota</taxon>
        <taxon>Fungi</taxon>
        <taxon>Dikarya</taxon>
        <taxon>Ascomycota</taxon>
        <taxon>Pezizomycotina</taxon>
        <taxon>Eurotiomycetes</taxon>
        <taxon>Chaetothyriomycetidae</taxon>
        <taxon>Chaetothyriales</taxon>
        <taxon>Cyphellophoraceae</taxon>
        <taxon>Cyphellophora</taxon>
    </lineage>
</organism>
<sequence>MSAPPATMSNTLEPFPLFIDSTPPEYANYFSNISSKMESLNILSSDSSAPRMFKRRISMPSKLSKELQMRYYQYEVTFGLYMLTGIEKMVLNMIVASLFAAGFFALYQVVCRLAWIAIGSFEPAGMLCNTHG</sequence>
<reference evidence="7 8" key="1">
    <citation type="submission" date="2013-03" db="EMBL/GenBank/DDBJ databases">
        <title>The Genome Sequence of Phialophora europaea CBS 101466.</title>
        <authorList>
            <consortium name="The Broad Institute Genomics Platform"/>
            <person name="Cuomo C."/>
            <person name="de Hoog S."/>
            <person name="Gorbushina A."/>
            <person name="Walker B."/>
            <person name="Young S.K."/>
            <person name="Zeng Q."/>
            <person name="Gargeya S."/>
            <person name="Fitzgerald M."/>
            <person name="Haas B."/>
            <person name="Abouelleil A."/>
            <person name="Allen A.W."/>
            <person name="Alvarado L."/>
            <person name="Arachchi H.M."/>
            <person name="Berlin A.M."/>
            <person name="Chapman S.B."/>
            <person name="Gainer-Dewar J."/>
            <person name="Goldberg J."/>
            <person name="Griggs A."/>
            <person name="Gujja S."/>
            <person name="Hansen M."/>
            <person name="Howarth C."/>
            <person name="Imamovic A."/>
            <person name="Ireland A."/>
            <person name="Larimer J."/>
            <person name="McCowan C."/>
            <person name="Murphy C."/>
            <person name="Pearson M."/>
            <person name="Poon T.W."/>
            <person name="Priest M."/>
            <person name="Roberts A."/>
            <person name="Saif S."/>
            <person name="Shea T."/>
            <person name="Sisk P."/>
            <person name="Sykes S."/>
            <person name="Wortman J."/>
            <person name="Nusbaum C."/>
            <person name="Birren B."/>
        </authorList>
    </citation>
    <scope>NUCLEOTIDE SEQUENCE [LARGE SCALE GENOMIC DNA]</scope>
    <source>
        <strain evidence="7 8">CBS 101466</strain>
    </source>
</reference>
<dbReference type="InParanoid" id="W2S1T7"/>
<dbReference type="RefSeq" id="XP_008716517.1">
    <property type="nucleotide sequence ID" value="XM_008718295.1"/>
</dbReference>
<dbReference type="GO" id="GO:0005789">
    <property type="term" value="C:endoplasmic reticulum membrane"/>
    <property type="evidence" value="ECO:0007669"/>
    <property type="project" value="UniProtKB-SubCell"/>
</dbReference>
<evidence type="ECO:0000256" key="1">
    <source>
        <dbReference type="ARBA" id="ARBA00004477"/>
    </source>
</evidence>
<dbReference type="Pfam" id="PF11779">
    <property type="entry name" value="SPT_ssu-like"/>
    <property type="match status" value="1"/>
</dbReference>
<evidence type="ECO:0000256" key="6">
    <source>
        <dbReference type="SAM" id="Phobius"/>
    </source>
</evidence>